<dbReference type="PANTHER" id="PTHR12463">
    <property type="entry name" value="OXYGENASE-RELATED"/>
    <property type="match status" value="1"/>
</dbReference>
<dbReference type="SUPFAM" id="SSF51197">
    <property type="entry name" value="Clavaminate synthase-like"/>
    <property type="match status" value="1"/>
</dbReference>
<dbReference type="InterPro" id="IPR037151">
    <property type="entry name" value="AlkB-like_sf"/>
</dbReference>
<dbReference type="OrthoDB" id="278699at2"/>
<dbReference type="PANTHER" id="PTHR12463:SF1">
    <property type="entry name" value="2-OXOGLUTARATE AND FE-DEPENDENT OXYGENASE FAMILY PROTEIN"/>
    <property type="match status" value="1"/>
</dbReference>
<dbReference type="Pfam" id="PF13532">
    <property type="entry name" value="2OG-FeII_Oxy_2"/>
    <property type="match status" value="1"/>
</dbReference>
<evidence type="ECO:0000313" key="2">
    <source>
        <dbReference type="EMBL" id="TCC99701.1"/>
    </source>
</evidence>
<feature type="domain" description="Fe2OG dioxygenase" evidence="1">
    <location>
        <begin position="76"/>
        <end position="178"/>
    </location>
</feature>
<keyword evidence="2" id="KW-0223">Dioxygenase</keyword>
<dbReference type="GO" id="GO:0032451">
    <property type="term" value="F:demethylase activity"/>
    <property type="evidence" value="ECO:0007669"/>
    <property type="project" value="TreeGrafter"/>
</dbReference>
<protein>
    <submittedName>
        <fullName evidence="2">Alpha-ketoglutarate-dependent dioxygenase AlkB</fullName>
    </submittedName>
</protein>
<dbReference type="InterPro" id="IPR027450">
    <property type="entry name" value="AlkB-like"/>
</dbReference>
<dbReference type="GO" id="GO:0070988">
    <property type="term" value="P:demethylation"/>
    <property type="evidence" value="ECO:0007669"/>
    <property type="project" value="InterPro"/>
</dbReference>
<reference evidence="2 3" key="1">
    <citation type="submission" date="2019-02" db="EMBL/GenBank/DDBJ databases">
        <title>Pedobacter sp. RP-3-8 sp. nov., isolated from Arctic soil.</title>
        <authorList>
            <person name="Dahal R.H."/>
        </authorList>
    </citation>
    <scope>NUCLEOTIDE SEQUENCE [LARGE SCALE GENOMIC DNA]</scope>
    <source>
        <strain evidence="2 3">RP-3-8</strain>
    </source>
</reference>
<dbReference type="EMBL" id="SJSM01000001">
    <property type="protein sequence ID" value="TCC99701.1"/>
    <property type="molecule type" value="Genomic_DNA"/>
</dbReference>
<dbReference type="GO" id="GO:0051213">
    <property type="term" value="F:dioxygenase activity"/>
    <property type="evidence" value="ECO:0007669"/>
    <property type="project" value="UniProtKB-KW"/>
</dbReference>
<accession>A0A4R0NGN4</accession>
<dbReference type="InterPro" id="IPR032857">
    <property type="entry name" value="ALKBH4"/>
</dbReference>
<proteinExistence type="predicted"/>
<keyword evidence="2" id="KW-0560">Oxidoreductase</keyword>
<sequence length="181" mass="21028">MTYHKDFITKEEESKLIDQILSEEWLGDLKRRVQHYGWKYDYKARSLDYSMYLGSLPQWISVFSKRLVEHGMMTEEPDQVIINEYKPGQGIANHVDCEPCFGDTIISLSLSSACTMNFINLSSQEKKEVVLLPRSVVVIKGDARYHWSHGIPARLADQIDGTRINRKLRISMTFRKVISRD</sequence>
<comment type="caution">
    <text evidence="2">The sequence shown here is derived from an EMBL/GenBank/DDBJ whole genome shotgun (WGS) entry which is preliminary data.</text>
</comment>
<dbReference type="InterPro" id="IPR005123">
    <property type="entry name" value="Oxoglu/Fe-dep_dioxygenase_dom"/>
</dbReference>
<evidence type="ECO:0000259" key="1">
    <source>
        <dbReference type="PROSITE" id="PS51471"/>
    </source>
</evidence>
<keyword evidence="3" id="KW-1185">Reference proteome</keyword>
<organism evidence="2 3">
    <name type="scientific">Pedobacter hiemivivus</name>
    <dbReference type="NCBI Taxonomy" id="2530454"/>
    <lineage>
        <taxon>Bacteria</taxon>
        <taxon>Pseudomonadati</taxon>
        <taxon>Bacteroidota</taxon>
        <taxon>Sphingobacteriia</taxon>
        <taxon>Sphingobacteriales</taxon>
        <taxon>Sphingobacteriaceae</taxon>
        <taxon>Pedobacter</taxon>
    </lineage>
</organism>
<name>A0A4R0NGN4_9SPHI</name>
<dbReference type="PROSITE" id="PS51471">
    <property type="entry name" value="FE2OG_OXY"/>
    <property type="match status" value="1"/>
</dbReference>
<dbReference type="Proteomes" id="UP000291117">
    <property type="component" value="Unassembled WGS sequence"/>
</dbReference>
<dbReference type="AlphaFoldDB" id="A0A4R0NGN4"/>
<dbReference type="Gene3D" id="2.60.120.590">
    <property type="entry name" value="Alpha-ketoglutarate-dependent dioxygenase AlkB-like"/>
    <property type="match status" value="1"/>
</dbReference>
<gene>
    <name evidence="2" type="ORF">EZ444_00350</name>
</gene>
<evidence type="ECO:0000313" key="3">
    <source>
        <dbReference type="Proteomes" id="UP000291117"/>
    </source>
</evidence>